<evidence type="ECO:0000313" key="4">
    <source>
        <dbReference type="EMBL" id="KAK2586611.1"/>
    </source>
</evidence>
<dbReference type="InterPro" id="IPR051720">
    <property type="entry name" value="rRNA_MeTrfase/Polyamine_Synth"/>
</dbReference>
<dbReference type="PROSITE" id="PS00092">
    <property type="entry name" value="N6_MTASE"/>
    <property type="match status" value="1"/>
</dbReference>
<dbReference type="Gene3D" id="3.40.50.150">
    <property type="entry name" value="Vaccinia Virus protein VP39"/>
    <property type="match status" value="1"/>
</dbReference>
<dbReference type="SUPFAM" id="SSF53335">
    <property type="entry name" value="S-adenosyl-L-methionine-dependent methyltransferases"/>
    <property type="match status" value="1"/>
</dbReference>
<evidence type="ECO:0000259" key="3">
    <source>
        <dbReference type="Pfam" id="PF05175"/>
    </source>
</evidence>
<dbReference type="Pfam" id="PF05175">
    <property type="entry name" value="MTS"/>
    <property type="match status" value="1"/>
</dbReference>
<gene>
    <name evidence="4" type="ORF">KPH14_011484</name>
</gene>
<evidence type="ECO:0000256" key="1">
    <source>
        <dbReference type="ARBA" id="ARBA00009741"/>
    </source>
</evidence>
<feature type="domain" description="Methyltransferase small" evidence="3">
    <location>
        <begin position="155"/>
        <end position="247"/>
    </location>
</feature>
<comment type="caution">
    <text evidence="4">The sequence shown here is derived from an EMBL/GenBank/DDBJ whole genome shotgun (WGS) entry which is preliminary data.</text>
</comment>
<dbReference type="InterPro" id="IPR029063">
    <property type="entry name" value="SAM-dependent_MTases_sf"/>
</dbReference>
<dbReference type="EMBL" id="JAIFRP010000012">
    <property type="protein sequence ID" value="KAK2586611.1"/>
    <property type="molecule type" value="Genomic_DNA"/>
</dbReference>
<evidence type="ECO:0000313" key="5">
    <source>
        <dbReference type="Proteomes" id="UP001258017"/>
    </source>
</evidence>
<dbReference type="PANTHER" id="PTHR23290:SF0">
    <property type="entry name" value="RRNA N6-ADENOSINE-METHYLTRANSFERASE METTL5"/>
    <property type="match status" value="1"/>
</dbReference>
<dbReference type="AlphaFoldDB" id="A0AAD9RWM3"/>
<dbReference type="CDD" id="cd02440">
    <property type="entry name" value="AdoMet_MTases"/>
    <property type="match status" value="1"/>
</dbReference>
<dbReference type="Proteomes" id="UP001258017">
    <property type="component" value="Unassembled WGS sequence"/>
</dbReference>
<dbReference type="InterPro" id="IPR031821">
    <property type="entry name" value="SOSSC"/>
</dbReference>
<reference evidence="4" key="1">
    <citation type="submission" date="2021-08" db="EMBL/GenBank/DDBJ databases">
        <authorList>
            <person name="Misof B."/>
            <person name="Oliver O."/>
            <person name="Podsiadlowski L."/>
            <person name="Donath A."/>
            <person name="Peters R."/>
            <person name="Mayer C."/>
            <person name="Rust J."/>
            <person name="Gunkel S."/>
            <person name="Lesny P."/>
            <person name="Martin S."/>
            <person name="Oeyen J.P."/>
            <person name="Petersen M."/>
            <person name="Panagiotis P."/>
            <person name="Wilbrandt J."/>
            <person name="Tanja T."/>
        </authorList>
    </citation>
    <scope>NUCLEOTIDE SEQUENCE</scope>
    <source>
        <strain evidence="4">GBR_01_08_01A</strain>
        <tissue evidence="4">Thorax + abdomen</tissue>
    </source>
</reference>
<dbReference type="Pfam" id="PF15925">
    <property type="entry name" value="SOSSC"/>
    <property type="match status" value="1"/>
</dbReference>
<dbReference type="PANTHER" id="PTHR23290">
    <property type="entry name" value="RRNA N6-ADENOSINE-METHYLTRANSFERASE METTL5"/>
    <property type="match status" value="1"/>
</dbReference>
<protein>
    <recommendedName>
        <fullName evidence="2">Methyltransferase-like protein 5</fullName>
    </recommendedName>
</protein>
<name>A0AAD9RWM3_9HYME</name>
<reference evidence="4" key="2">
    <citation type="journal article" date="2023" name="Commun. Biol.">
        <title>Intrasexual cuticular hydrocarbon dimorphism in a wasp sheds light on hydrocarbon biosynthesis genes in Hymenoptera.</title>
        <authorList>
            <person name="Moris V.C."/>
            <person name="Podsiadlowski L."/>
            <person name="Martin S."/>
            <person name="Oeyen J.P."/>
            <person name="Donath A."/>
            <person name="Petersen M."/>
            <person name="Wilbrandt J."/>
            <person name="Misof B."/>
            <person name="Liedtke D."/>
            <person name="Thamm M."/>
            <person name="Scheiner R."/>
            <person name="Schmitt T."/>
            <person name="Niehuis O."/>
        </authorList>
    </citation>
    <scope>NUCLEOTIDE SEQUENCE</scope>
    <source>
        <strain evidence="4">GBR_01_08_01A</strain>
    </source>
</reference>
<sequence>MAFSQPNSRELQNRKILEELQLKKQMLLKQGVAPTLNTSLAVTSTGSASTVPTTQPTDGVAMNASQRAALHNAHAASTGYFVTQDSSFGNLILPVLPRFDKTVNMTSLQLRKLEEYLQQIDGFEKPKITLEQYPTSAHIASRMLYTAQSQYEDIEGCAVADFGCGCGVLTLGAQMLDASHVVGFEIDSDALNILYRNCTDLDLFVESVQCDVLQYLPGKFEKYFDTVIMNPPFGTKKNVGVDMKFLEIAIKAASSTVYSLHKTSTRDYVLSKAVQLGAKGTVIAELRYDLPRIYKFHKKDCVDIQVDFIRFELNH</sequence>
<dbReference type="GO" id="GO:0008988">
    <property type="term" value="F:rRNA (adenine-N6-)-methyltransferase activity"/>
    <property type="evidence" value="ECO:0007669"/>
    <property type="project" value="TreeGrafter"/>
</dbReference>
<proteinExistence type="inferred from homology"/>
<dbReference type="GO" id="GO:0003676">
    <property type="term" value="F:nucleic acid binding"/>
    <property type="evidence" value="ECO:0007669"/>
    <property type="project" value="InterPro"/>
</dbReference>
<accession>A0AAD9RWM3</accession>
<keyword evidence="5" id="KW-1185">Reference proteome</keyword>
<dbReference type="InterPro" id="IPR002052">
    <property type="entry name" value="DNA_methylase_N6_adenine_CS"/>
</dbReference>
<dbReference type="InterPro" id="IPR007848">
    <property type="entry name" value="Small_mtfrase_dom"/>
</dbReference>
<dbReference type="GO" id="GO:0070876">
    <property type="term" value="C:SOSS complex"/>
    <property type="evidence" value="ECO:0007669"/>
    <property type="project" value="InterPro"/>
</dbReference>
<dbReference type="GO" id="GO:0006281">
    <property type="term" value="P:DNA repair"/>
    <property type="evidence" value="ECO:0007669"/>
    <property type="project" value="InterPro"/>
</dbReference>
<organism evidence="4 5">
    <name type="scientific">Odynerus spinipes</name>
    <dbReference type="NCBI Taxonomy" id="1348599"/>
    <lineage>
        <taxon>Eukaryota</taxon>
        <taxon>Metazoa</taxon>
        <taxon>Ecdysozoa</taxon>
        <taxon>Arthropoda</taxon>
        <taxon>Hexapoda</taxon>
        <taxon>Insecta</taxon>
        <taxon>Pterygota</taxon>
        <taxon>Neoptera</taxon>
        <taxon>Endopterygota</taxon>
        <taxon>Hymenoptera</taxon>
        <taxon>Apocrita</taxon>
        <taxon>Aculeata</taxon>
        <taxon>Vespoidea</taxon>
        <taxon>Vespidae</taxon>
        <taxon>Eumeninae</taxon>
        <taxon>Odynerus</taxon>
    </lineage>
</organism>
<comment type="similarity">
    <text evidence="1">Belongs to the methyltransferase superfamily. PrmA family.</text>
</comment>
<evidence type="ECO:0000256" key="2">
    <source>
        <dbReference type="ARBA" id="ARBA00041374"/>
    </source>
</evidence>